<accession>A0A0B8N132</accession>
<organism evidence="3 4">
    <name type="scientific">Talaromyces pinophilus</name>
    <name type="common">Penicillium pinophilum</name>
    <dbReference type="NCBI Taxonomy" id="128442"/>
    <lineage>
        <taxon>Eukaryota</taxon>
        <taxon>Fungi</taxon>
        <taxon>Dikarya</taxon>
        <taxon>Ascomycota</taxon>
        <taxon>Pezizomycotina</taxon>
        <taxon>Eurotiomycetes</taxon>
        <taxon>Eurotiomycetidae</taxon>
        <taxon>Eurotiales</taxon>
        <taxon>Trichocomaceae</taxon>
        <taxon>Talaromyces</taxon>
        <taxon>Talaromyces sect. Talaromyces</taxon>
    </lineage>
</organism>
<dbReference type="PANTHER" id="PTHR48081">
    <property type="entry name" value="AB HYDROLASE SUPERFAMILY PROTEIN C4A8.06C"/>
    <property type="match status" value="1"/>
</dbReference>
<dbReference type="InterPro" id="IPR050300">
    <property type="entry name" value="GDXG_lipolytic_enzyme"/>
</dbReference>
<gene>
    <name evidence="3" type="ORF">TCE0_038f12386</name>
</gene>
<dbReference type="InterPro" id="IPR013094">
    <property type="entry name" value="AB_hydrolase_3"/>
</dbReference>
<evidence type="ECO:0000313" key="3">
    <source>
        <dbReference type="EMBL" id="GAM40214.1"/>
    </source>
</evidence>
<dbReference type="GO" id="GO:0016787">
    <property type="term" value="F:hydrolase activity"/>
    <property type="evidence" value="ECO:0007669"/>
    <property type="project" value="UniProtKB-KW"/>
</dbReference>
<protein>
    <submittedName>
        <fullName evidence="3">Arylesterase/monoxygenase</fullName>
    </submittedName>
</protein>
<evidence type="ECO:0000259" key="2">
    <source>
        <dbReference type="Pfam" id="PF07859"/>
    </source>
</evidence>
<dbReference type="InterPro" id="IPR029058">
    <property type="entry name" value="AB_hydrolase_fold"/>
</dbReference>
<sequence>MPFSYDKDVGGALEMMKGFSDKMGVPLTFEGIPAGDVETRRAQFKKMMDMMPASGLSVPENIEIKDFTATAPDGYEVPLRWISLKKNSEGEEQKLGPAVLHVHGGGMILGSVALSTSPIIAQVNATSVPVLMVDYRLAPENPHPIPVNDVYAGLVWLQEHAAELSVDPARIGVLGESSGGGLAAGAVLMARDKKLTPPIAKQMLWQPMLDDRNTVPNEHIAPFAFWTYDDNKTGWGALLGDKAGTDDVDYYGSPARATDLSRLPDTYLDVGQLDIFLYDTIDYARNLSKGAVNVELHVYPGCCHTFNIVSRAGETTKRAMDNRYTYVKTI</sequence>
<name>A0A0B8N132_TALPI</name>
<proteinExistence type="predicted"/>
<dbReference type="Gene3D" id="3.40.50.1820">
    <property type="entry name" value="alpha/beta hydrolase"/>
    <property type="match status" value="1"/>
</dbReference>
<dbReference type="AlphaFoldDB" id="A0A0B8N132"/>
<evidence type="ECO:0000313" key="4">
    <source>
        <dbReference type="Proteomes" id="UP000053095"/>
    </source>
</evidence>
<keyword evidence="1" id="KW-0378">Hydrolase</keyword>
<dbReference type="Proteomes" id="UP000053095">
    <property type="component" value="Unassembled WGS sequence"/>
</dbReference>
<feature type="domain" description="Alpha/beta hydrolase fold-3" evidence="2">
    <location>
        <begin position="99"/>
        <end position="306"/>
    </location>
</feature>
<keyword evidence="4" id="KW-1185">Reference proteome</keyword>
<dbReference type="SUPFAM" id="SSF53474">
    <property type="entry name" value="alpha/beta-Hydrolases"/>
    <property type="match status" value="1"/>
</dbReference>
<dbReference type="Pfam" id="PF07859">
    <property type="entry name" value="Abhydrolase_3"/>
    <property type="match status" value="1"/>
</dbReference>
<dbReference type="EMBL" id="DF933834">
    <property type="protein sequence ID" value="GAM40214.1"/>
    <property type="molecule type" value="Genomic_DNA"/>
</dbReference>
<dbReference type="PANTHER" id="PTHR48081:SF8">
    <property type="entry name" value="ALPHA_BETA HYDROLASE FOLD-3 DOMAIN-CONTAINING PROTEIN-RELATED"/>
    <property type="match status" value="1"/>
</dbReference>
<evidence type="ECO:0000256" key="1">
    <source>
        <dbReference type="ARBA" id="ARBA00022801"/>
    </source>
</evidence>
<reference evidence="4" key="1">
    <citation type="journal article" date="2015" name="Genome Announc.">
        <title>Draft genome sequence of Talaromyces cellulolyticus strain Y-94, a source of lignocellulosic biomass-degrading enzymes.</title>
        <authorList>
            <person name="Fujii T."/>
            <person name="Koike H."/>
            <person name="Sawayama S."/>
            <person name="Yano S."/>
            <person name="Inoue H."/>
        </authorList>
    </citation>
    <scope>NUCLEOTIDE SEQUENCE [LARGE SCALE GENOMIC DNA]</scope>
    <source>
        <strain evidence="4">Y-94</strain>
    </source>
</reference>